<accession>D5VGU1</accession>
<sequence length="339" mass="37559">MTEDQRQSSGPFSRRSVLALVAVGTPASLILRPNPARSSVAETGASGTAKPPEISAVWAEEIQRRNADLSTAWLSGDVERRMVHYAADSISNPDYQPRLYGPDSIARYYRVLASRQRIIAHTRRTTEIIPLDDGSALEIGRFELTYALYTDAVSHHQQGRYAHLWRRQPGGALKLKAEVWGYFERIENPASHSLGERAAAGRAAPPGDPAVEAELGRLNVLDAEAVKTHDAAAKIARYADDAIYMPYADTPKVGIDQIRAHLVRYTEQGRGATFESVRVWNEGFEVLGGYVVEYPKFEVRWRSGQDSGGTSGGGLRLWRRQADGSLKMLRQIATHDYRA</sequence>
<dbReference type="SUPFAM" id="SSF54427">
    <property type="entry name" value="NTF2-like"/>
    <property type="match status" value="2"/>
</dbReference>
<dbReference type="STRING" id="509190.Cseg_2068"/>
<dbReference type="HOGENOM" id="CLU_862350_0_0_5"/>
<gene>
    <name evidence="1" type="ordered locus">Cseg_2068</name>
</gene>
<protein>
    <submittedName>
        <fullName evidence="1">Uncharacterized protein</fullName>
    </submittedName>
</protein>
<dbReference type="AlphaFoldDB" id="D5VGU1"/>
<organism evidence="1 2">
    <name type="scientific">Caulobacter segnis (strain ATCC 21756 / DSM 7131 / JCM 7823 / NBRC 15250 / LMG 17158 / TK0059)</name>
    <name type="common">Mycoplana segnis</name>
    <dbReference type="NCBI Taxonomy" id="509190"/>
    <lineage>
        <taxon>Bacteria</taxon>
        <taxon>Pseudomonadati</taxon>
        <taxon>Pseudomonadota</taxon>
        <taxon>Alphaproteobacteria</taxon>
        <taxon>Caulobacterales</taxon>
        <taxon>Caulobacteraceae</taxon>
        <taxon>Caulobacter</taxon>
    </lineage>
</organism>
<evidence type="ECO:0000313" key="2">
    <source>
        <dbReference type="Proteomes" id="UP000002629"/>
    </source>
</evidence>
<dbReference type="KEGG" id="cse:Cseg_2068"/>
<proteinExistence type="predicted"/>
<dbReference type="Proteomes" id="UP000002629">
    <property type="component" value="Chromosome"/>
</dbReference>
<dbReference type="EMBL" id="CP002008">
    <property type="protein sequence ID" value="ADG10534.1"/>
    <property type="molecule type" value="Genomic_DNA"/>
</dbReference>
<evidence type="ECO:0000313" key="1">
    <source>
        <dbReference type="EMBL" id="ADG10534.1"/>
    </source>
</evidence>
<dbReference type="Gene3D" id="3.10.450.50">
    <property type="match status" value="2"/>
</dbReference>
<name>D5VGU1_CAUST</name>
<dbReference type="eggNOG" id="COG4319">
    <property type="taxonomic scope" value="Bacteria"/>
</dbReference>
<dbReference type="InterPro" id="IPR032710">
    <property type="entry name" value="NTF2-like_dom_sf"/>
</dbReference>
<reference evidence="2" key="1">
    <citation type="journal article" date="2011" name="J. Bacteriol.">
        <title>Genome sequences of eight morphologically diverse alphaproteobacteria.</title>
        <authorList>
            <consortium name="US DOE Joint Genome Institute"/>
            <person name="Brown P.J."/>
            <person name="Kysela D.T."/>
            <person name="Buechlein A."/>
            <person name="Hemmerich C."/>
            <person name="Brun Y.V."/>
        </authorList>
    </citation>
    <scope>NUCLEOTIDE SEQUENCE [LARGE SCALE GENOMIC DNA]</scope>
    <source>
        <strain evidence="2">ATCC 21756 / DSM 7131 / JCM 7823 / NBRC 15250 / LMG 17158 / TK0059</strain>
    </source>
</reference>